<dbReference type="InterPro" id="IPR012337">
    <property type="entry name" value="RNaseH-like_sf"/>
</dbReference>
<proteinExistence type="predicted"/>
<organism evidence="2 3">
    <name type="scientific">Mucuna pruriens</name>
    <name type="common">Velvet bean</name>
    <name type="synonym">Dolichos pruriens</name>
    <dbReference type="NCBI Taxonomy" id="157652"/>
    <lineage>
        <taxon>Eukaryota</taxon>
        <taxon>Viridiplantae</taxon>
        <taxon>Streptophyta</taxon>
        <taxon>Embryophyta</taxon>
        <taxon>Tracheophyta</taxon>
        <taxon>Spermatophyta</taxon>
        <taxon>Magnoliopsida</taxon>
        <taxon>eudicotyledons</taxon>
        <taxon>Gunneridae</taxon>
        <taxon>Pentapetalae</taxon>
        <taxon>rosids</taxon>
        <taxon>fabids</taxon>
        <taxon>Fabales</taxon>
        <taxon>Fabaceae</taxon>
        <taxon>Papilionoideae</taxon>
        <taxon>50 kb inversion clade</taxon>
        <taxon>NPAAA clade</taxon>
        <taxon>indigoferoid/millettioid clade</taxon>
        <taxon>Phaseoleae</taxon>
        <taxon>Mucuna</taxon>
    </lineage>
</organism>
<dbReference type="Proteomes" id="UP000257109">
    <property type="component" value="Unassembled WGS sequence"/>
</dbReference>
<dbReference type="SUPFAM" id="SSF53098">
    <property type="entry name" value="Ribonuclease H-like"/>
    <property type="match status" value="1"/>
</dbReference>
<dbReference type="OrthoDB" id="1428490at2759"/>
<name>A0A371F5L0_MUCPR</name>
<evidence type="ECO:0000313" key="3">
    <source>
        <dbReference type="Proteomes" id="UP000257109"/>
    </source>
</evidence>
<feature type="compositionally biased region" description="Polar residues" evidence="1">
    <location>
        <begin position="395"/>
        <end position="404"/>
    </location>
</feature>
<accession>A0A371F5L0</accession>
<feature type="compositionally biased region" description="Acidic residues" evidence="1">
    <location>
        <begin position="295"/>
        <end position="306"/>
    </location>
</feature>
<keyword evidence="3" id="KW-1185">Reference proteome</keyword>
<feature type="region of interest" description="Disordered" evidence="1">
    <location>
        <begin position="381"/>
        <end position="404"/>
    </location>
</feature>
<feature type="non-terminal residue" evidence="2">
    <location>
        <position position="1"/>
    </location>
</feature>
<gene>
    <name evidence="2" type="ORF">CR513_46855</name>
</gene>
<feature type="region of interest" description="Disordered" evidence="1">
    <location>
        <begin position="272"/>
        <end position="306"/>
    </location>
</feature>
<dbReference type="AlphaFoldDB" id="A0A371F5L0"/>
<feature type="compositionally biased region" description="Basic and acidic residues" evidence="1">
    <location>
        <begin position="284"/>
        <end position="294"/>
    </location>
</feature>
<evidence type="ECO:0000256" key="1">
    <source>
        <dbReference type="SAM" id="MobiDB-lite"/>
    </source>
</evidence>
<sequence>MFTSDVRVEFKAAKDPKGKKAIHIVLMPSFCNDVVYVLKPMGPNVCVLRLVDNEKRPALGYIYEAMDKTKEAIQKAFNGIRRWDCQFHHPLHATDYLLNLEFFYSNLNIKWIVKCWKAFTNVLIGLVKMTSFREEKNHDGSWQVGKFPCKFAYLITFQIANLSDHFDTNAYELHCSLVMEDLWSTYTTFAKSCHFDFVLYNVTKFVKLLYIHSKKRSRLEHQKLQELHEWIVGELDGDGEDVEDELIFDEVLTWRDVANATEAVEPLKYTRRQKQMQRAADASTSKKEKGKGVVEEEDEDESSQDEVEEYLMTHDKSEDFEIVPALCTPLMPDRSSIAGIQGLQLANLVGLNARWSGQIRVQVCSGLNQYSKRPVAANCGANTSSPANPRGKITQLKNLHNGNP</sequence>
<comment type="caution">
    <text evidence="2">The sequence shown here is derived from an EMBL/GenBank/DDBJ whole genome shotgun (WGS) entry which is preliminary data.</text>
</comment>
<protein>
    <submittedName>
        <fullName evidence="2">Uncharacterized protein</fullName>
    </submittedName>
</protein>
<dbReference type="EMBL" id="QJKJ01010496">
    <property type="protein sequence ID" value="RDX73525.1"/>
    <property type="molecule type" value="Genomic_DNA"/>
</dbReference>
<reference evidence="2" key="1">
    <citation type="submission" date="2018-05" db="EMBL/GenBank/DDBJ databases">
        <title>Draft genome of Mucuna pruriens seed.</title>
        <authorList>
            <person name="Nnadi N.E."/>
            <person name="Vos R."/>
            <person name="Hasami M.H."/>
            <person name="Devisetty U.K."/>
            <person name="Aguiy J.C."/>
        </authorList>
    </citation>
    <scope>NUCLEOTIDE SEQUENCE [LARGE SCALE GENOMIC DNA]</scope>
    <source>
        <strain evidence="2">JCA_2017</strain>
    </source>
</reference>
<evidence type="ECO:0000313" key="2">
    <source>
        <dbReference type="EMBL" id="RDX73525.1"/>
    </source>
</evidence>
<dbReference type="STRING" id="157652.A0A371F5L0"/>